<organism evidence="2">
    <name type="scientific">Salmo salar</name>
    <name type="common">Atlantic salmon</name>
    <dbReference type="NCBI Taxonomy" id="8030"/>
    <lineage>
        <taxon>Eukaryota</taxon>
        <taxon>Metazoa</taxon>
        <taxon>Chordata</taxon>
        <taxon>Craniata</taxon>
        <taxon>Vertebrata</taxon>
        <taxon>Euteleostomi</taxon>
        <taxon>Actinopterygii</taxon>
        <taxon>Neopterygii</taxon>
        <taxon>Teleostei</taxon>
        <taxon>Protacanthopterygii</taxon>
        <taxon>Salmoniformes</taxon>
        <taxon>Salmonidae</taxon>
        <taxon>Salmoninae</taxon>
        <taxon>Salmo</taxon>
    </lineage>
</organism>
<feature type="compositionally biased region" description="Basic residues" evidence="1">
    <location>
        <begin position="193"/>
        <end position="208"/>
    </location>
</feature>
<evidence type="ECO:0000313" key="2">
    <source>
        <dbReference type="EMBL" id="AKP40997.1"/>
    </source>
</evidence>
<accession>A0A0H4NYQ7</accession>
<feature type="region of interest" description="Disordered" evidence="1">
    <location>
        <begin position="166"/>
        <end position="208"/>
    </location>
</feature>
<feature type="non-terminal residue" evidence="2">
    <location>
        <position position="208"/>
    </location>
</feature>
<reference evidence="2" key="1">
    <citation type="journal article" date="2015" name="G3 (Bethesda)">
        <title>Genomic Instability of the Sex-Determining Locus in Atlantic Salmon (Salmo salar).</title>
        <authorList>
            <person name="Lubieniecki K.P."/>
            <person name="Lin S."/>
            <person name="Cabana E.I."/>
            <person name="Li J."/>
            <person name="Lai Y.Y."/>
            <person name="Davidson W.S."/>
        </authorList>
    </citation>
    <scope>NUCLEOTIDE SEQUENCE</scope>
</reference>
<protein>
    <submittedName>
        <fullName evidence="2">Uncharacterized protein</fullName>
    </submittedName>
</protein>
<proteinExistence type="predicted"/>
<name>A0A0H4NYQ7_SALSA</name>
<dbReference type="EMBL" id="KP898411">
    <property type="protein sequence ID" value="AKP40997.1"/>
    <property type="molecule type" value="Genomic_DNA"/>
</dbReference>
<dbReference type="AlphaFoldDB" id="A0A0H4NYQ7"/>
<sequence>MRSLSYSPPAKEEEVCWTEKEGVWQNVVVKEEKEEEDVTIQKQVEGEAVTVKEEEKDVTVKEEEDAFRVKEEEDAVFGVEDEVKDEDVFGIKDEEGEITVTLEEDEEEKTGELIITSKYNDNCCTVSRVRSGHHPLPQINSGFLLLWAFNHLSDFVVHTGERQDYRGSSVEPQKHLDAEEAEKSLSRSEHLNKHLQRSTGKRTHCCSD</sequence>
<evidence type="ECO:0000256" key="1">
    <source>
        <dbReference type="SAM" id="MobiDB-lite"/>
    </source>
</evidence>
<feature type="compositionally biased region" description="Basic and acidic residues" evidence="1">
    <location>
        <begin position="172"/>
        <end position="192"/>
    </location>
</feature>